<keyword evidence="3" id="KW-1185">Reference proteome</keyword>
<proteinExistence type="predicted"/>
<keyword evidence="1" id="KW-0732">Signal</keyword>
<sequence>MTIIKTAYAIIVAGTVATAFVAEASDLVSVPYAPAISASPSASACWCARR</sequence>
<organism evidence="2 3">
    <name type="scientific">Rhizobium mongolense</name>
    <dbReference type="NCBI Taxonomy" id="57676"/>
    <lineage>
        <taxon>Bacteria</taxon>
        <taxon>Pseudomonadati</taxon>
        <taxon>Pseudomonadota</taxon>
        <taxon>Alphaproteobacteria</taxon>
        <taxon>Hyphomicrobiales</taxon>
        <taxon>Rhizobiaceae</taxon>
        <taxon>Rhizobium/Agrobacterium group</taxon>
        <taxon>Rhizobium</taxon>
    </lineage>
</organism>
<evidence type="ECO:0000313" key="2">
    <source>
        <dbReference type="EMBL" id="MBB4232696.1"/>
    </source>
</evidence>
<protein>
    <submittedName>
        <fullName evidence="2">Uncharacterized protein</fullName>
    </submittedName>
</protein>
<comment type="caution">
    <text evidence="2">The sequence shown here is derived from an EMBL/GenBank/DDBJ whole genome shotgun (WGS) entry which is preliminary data.</text>
</comment>
<accession>A0ABR6IXU4</accession>
<feature type="chain" id="PRO_5045792428" evidence="1">
    <location>
        <begin position="25"/>
        <end position="50"/>
    </location>
</feature>
<dbReference type="Proteomes" id="UP000551353">
    <property type="component" value="Unassembled WGS sequence"/>
</dbReference>
<reference evidence="2 3" key="1">
    <citation type="submission" date="2020-08" db="EMBL/GenBank/DDBJ databases">
        <title>Genomic Encyclopedia of Type Strains, Phase IV (KMG-V): Genome sequencing to study the core and pangenomes of soil and plant-associated prokaryotes.</title>
        <authorList>
            <person name="Whitman W."/>
        </authorList>
    </citation>
    <scope>NUCLEOTIDE SEQUENCE [LARGE SCALE GENOMIC DNA]</scope>
    <source>
        <strain evidence="2 3">SEMIA 4087</strain>
    </source>
</reference>
<evidence type="ECO:0000313" key="3">
    <source>
        <dbReference type="Proteomes" id="UP000551353"/>
    </source>
</evidence>
<name>A0ABR6IXU4_9HYPH</name>
<evidence type="ECO:0000256" key="1">
    <source>
        <dbReference type="SAM" id="SignalP"/>
    </source>
</evidence>
<feature type="signal peptide" evidence="1">
    <location>
        <begin position="1"/>
        <end position="24"/>
    </location>
</feature>
<gene>
    <name evidence="2" type="ORF">GGD56_006594</name>
</gene>
<dbReference type="EMBL" id="JACIFX010000016">
    <property type="protein sequence ID" value="MBB4232696.1"/>
    <property type="molecule type" value="Genomic_DNA"/>
</dbReference>